<dbReference type="Proteomes" id="UP000887580">
    <property type="component" value="Unplaced"/>
</dbReference>
<evidence type="ECO:0000313" key="1">
    <source>
        <dbReference type="Proteomes" id="UP000887580"/>
    </source>
</evidence>
<organism evidence="1 2">
    <name type="scientific">Panagrolaimus sp. PS1159</name>
    <dbReference type="NCBI Taxonomy" id="55785"/>
    <lineage>
        <taxon>Eukaryota</taxon>
        <taxon>Metazoa</taxon>
        <taxon>Ecdysozoa</taxon>
        <taxon>Nematoda</taxon>
        <taxon>Chromadorea</taxon>
        <taxon>Rhabditida</taxon>
        <taxon>Tylenchina</taxon>
        <taxon>Panagrolaimomorpha</taxon>
        <taxon>Panagrolaimoidea</taxon>
        <taxon>Panagrolaimidae</taxon>
        <taxon>Panagrolaimus</taxon>
    </lineage>
</organism>
<sequence>KNDTVENCSRLNWEAEFVRQGMSDNWKISHFNENYAHCDTYPEYLWMPAKATTEMLIGSCKFRSRARLPTLTYYSKHNGAILCRCSQPLTGFSARCVEDESLMNLIWETSGSKGPLYLVDTRPRVNAMVNKVQGKGFEDVRNYTNMQFHFFDIENIHVMRSSQNKLLEACSKHSSISEYFKAIEYSGWLKHLRCLLECGKFIAEAVKDGISCVVHCSDGWDRTSQTLSIAQLILDPFYRTLKGFETLIEKDWLGFGFKFDDRCGHVTPINEDLSKEVSPIFTQFLDVVYQLTKQKPMDFEFNERFLLELHEHAYSCIYGTFIGNCDKDRKDLRVLSRTESLWKHFDKYIDDYKNPFFTPKKDFLENVNVKANAFNVWTGLYNRFDTGIQPREFINDITEKNLEQIKVMENAIKMLEKGEKLKYTVNPDWQPLYKAEQCSAKNCRREFSSIFDKRDHCYSCGKIYLSVEHDVTQKKKTHTRQPTALLKRTNLRPTGGKAQLCAVIAASCLSREASSSSAQVKPCNSVQATCCGFPKELINGPSCVLDHGVFGEDACFISKFKSTHVAGVADGVGGWRKYGIDPSEFSSRLMRHCADIVKAGQFDPTRPDLIIAQAFTNLSEAPRPIGSSTACVVVVHQNVLYSANLGDSGFLIYRQGKIIHKSQEQTHYFNAPFQLTLLPESCENEGFITDGPESSDMQNIELESGDVVILATDGLWDNVPEKVITDVLKHVDANNIQQTCNTIALIARRLSHDDQHKSPFALKAGEYGISTSGGKPDDITLVLLYIN</sequence>
<proteinExistence type="predicted"/>
<dbReference type="WBParaSite" id="PS1159_v2.g12434.t1">
    <property type="protein sequence ID" value="PS1159_v2.g12434.t1"/>
    <property type="gene ID" value="PS1159_v2.g12434"/>
</dbReference>
<reference evidence="2" key="1">
    <citation type="submission" date="2022-11" db="UniProtKB">
        <authorList>
            <consortium name="WormBaseParasite"/>
        </authorList>
    </citation>
    <scope>IDENTIFICATION</scope>
</reference>
<accession>A0AC35F010</accession>
<evidence type="ECO:0000313" key="2">
    <source>
        <dbReference type="WBParaSite" id="PS1159_v2.g12434.t1"/>
    </source>
</evidence>
<protein>
    <submittedName>
        <fullName evidence="2">Phosphatidylinositol-3-phosphatase</fullName>
    </submittedName>
</protein>
<name>A0AC35F010_9BILA</name>